<sequence>MGRGFDPRARPGKVIVVTAGLDSDLAALADVRAQVAATKRAYEAIEGADQEWLDGIVRAMAKAGAAAVGELARLAADETGYGVYEHKMVKDRYNTEFVADWMLQRRAVGVLWVDEPNKVTAIGSPMGMIAAIIPVTNPTSTVLFKSLAAVKAGNAVVHAPHPRAARCSARAAEIMAEAAVDAGAPEDLVSCLHAPTLDASRELMRHPDVRLILATGGPGMVAAAYSSGKPTIAVGAGNVPAYVDGSVADVGEAATMIVTSKSFDNGTACVAEQSVVVAEAVADQFEAELTRAGVAWLTPEQQQALCRVLFDERGGMRPAAVGQSATRLAELAGFAVPAETKVLAASLSRVHEDELLSREILGPVLSVYREPDAHAGWRRCREILALGGEGHTLAVHATDSDVIAEFGSQPAGRIVINTPALFGGMGYSANVDPSFQLGTGTWSGSICSDNVTPLHLVNIKRIAHEVRPWRGVLERS</sequence>
<dbReference type="InterPro" id="IPR016162">
    <property type="entry name" value="Ald_DH_N"/>
</dbReference>
<dbReference type="InterPro" id="IPR015590">
    <property type="entry name" value="Aldehyde_DH_dom"/>
</dbReference>
<dbReference type="Pfam" id="PF00171">
    <property type="entry name" value="Aldedh"/>
    <property type="match status" value="1"/>
</dbReference>
<comment type="caution">
    <text evidence="3">The sequence shown here is derived from an EMBL/GenBank/DDBJ whole genome shotgun (WGS) entry which is preliminary data.</text>
</comment>
<name>A0ABP4GRY6_9PSEU</name>
<dbReference type="SUPFAM" id="SSF53720">
    <property type="entry name" value="ALDH-like"/>
    <property type="match status" value="1"/>
</dbReference>
<gene>
    <name evidence="3" type="ORF">GCM10009676_20080</name>
</gene>
<evidence type="ECO:0000313" key="4">
    <source>
        <dbReference type="Proteomes" id="UP001500653"/>
    </source>
</evidence>
<proteinExistence type="predicted"/>
<evidence type="ECO:0000313" key="3">
    <source>
        <dbReference type="EMBL" id="GAA1235982.1"/>
    </source>
</evidence>
<feature type="domain" description="Aldehyde dehydrogenase" evidence="2">
    <location>
        <begin position="26"/>
        <end position="292"/>
    </location>
</feature>
<dbReference type="Gene3D" id="3.40.605.10">
    <property type="entry name" value="Aldehyde Dehydrogenase, Chain A, domain 1"/>
    <property type="match status" value="1"/>
</dbReference>
<evidence type="ECO:0000256" key="1">
    <source>
        <dbReference type="ARBA" id="ARBA00023002"/>
    </source>
</evidence>
<dbReference type="PANTHER" id="PTHR11699">
    <property type="entry name" value="ALDEHYDE DEHYDROGENASE-RELATED"/>
    <property type="match status" value="1"/>
</dbReference>
<evidence type="ECO:0000259" key="2">
    <source>
        <dbReference type="Pfam" id="PF00171"/>
    </source>
</evidence>
<dbReference type="CDD" id="cd07122">
    <property type="entry name" value="ALDH_F20_ACDH"/>
    <property type="match status" value="1"/>
</dbReference>
<accession>A0ABP4GRY6</accession>
<organism evidence="3 4">
    <name type="scientific">Prauserella halophila</name>
    <dbReference type="NCBI Taxonomy" id="185641"/>
    <lineage>
        <taxon>Bacteria</taxon>
        <taxon>Bacillati</taxon>
        <taxon>Actinomycetota</taxon>
        <taxon>Actinomycetes</taxon>
        <taxon>Pseudonocardiales</taxon>
        <taxon>Pseudonocardiaceae</taxon>
        <taxon>Prauserella</taxon>
    </lineage>
</organism>
<dbReference type="InterPro" id="IPR016161">
    <property type="entry name" value="Ald_DH/histidinol_DH"/>
</dbReference>
<dbReference type="EMBL" id="BAAALN010000005">
    <property type="protein sequence ID" value="GAA1235982.1"/>
    <property type="molecule type" value="Genomic_DNA"/>
</dbReference>
<dbReference type="InterPro" id="IPR016163">
    <property type="entry name" value="Ald_DH_C"/>
</dbReference>
<keyword evidence="1" id="KW-0560">Oxidoreductase</keyword>
<keyword evidence="4" id="KW-1185">Reference proteome</keyword>
<dbReference type="Gene3D" id="3.40.309.10">
    <property type="entry name" value="Aldehyde Dehydrogenase, Chain A, domain 2"/>
    <property type="match status" value="1"/>
</dbReference>
<protein>
    <submittedName>
        <fullName evidence="3">Acetaldehyde dehydrogenase (Acetylating)</fullName>
    </submittedName>
</protein>
<reference evidence="4" key="1">
    <citation type="journal article" date="2019" name="Int. J. Syst. Evol. Microbiol.">
        <title>The Global Catalogue of Microorganisms (GCM) 10K type strain sequencing project: providing services to taxonomists for standard genome sequencing and annotation.</title>
        <authorList>
            <consortium name="The Broad Institute Genomics Platform"/>
            <consortium name="The Broad Institute Genome Sequencing Center for Infectious Disease"/>
            <person name="Wu L."/>
            <person name="Ma J."/>
        </authorList>
    </citation>
    <scope>NUCLEOTIDE SEQUENCE [LARGE SCALE GENOMIC DNA]</scope>
    <source>
        <strain evidence="4">JCM 13023</strain>
    </source>
</reference>
<dbReference type="Proteomes" id="UP001500653">
    <property type="component" value="Unassembled WGS sequence"/>
</dbReference>